<sequence>MIFQRSLFLILALASKQALAATGFRYQDNASCESPVSLSVDSFACGGEEDSDDVCNFGGSLEVTGTLSATEDFPEQSCLTLKTCFMGINFFCRSYTETANLCDSLQLESTNGARCPSAGEYTFTGNMKIPSPNLMNLGSGWWLTTDVTVDDCESGYQYTTCSASFKAVSSSSSTAAFVGLSAVGLAALIGALYQRKRRVGRINLSKEEELLQHGQSISGFEMMSEGTRV</sequence>
<protein>
    <submittedName>
        <fullName evidence="3">Uncharacterized protein</fullName>
    </submittedName>
</protein>
<feature type="signal peptide" evidence="2">
    <location>
        <begin position="1"/>
        <end position="20"/>
    </location>
</feature>
<accession>A0A1Z5JC25</accession>
<comment type="caution">
    <text evidence="3">The sequence shown here is derived from an EMBL/GenBank/DDBJ whole genome shotgun (WGS) entry which is preliminary data.</text>
</comment>
<keyword evidence="1" id="KW-1133">Transmembrane helix</keyword>
<keyword evidence="4" id="KW-1185">Reference proteome</keyword>
<dbReference type="InParanoid" id="A0A1Z5JC25"/>
<dbReference type="EMBL" id="BDSP01000040">
    <property type="protein sequence ID" value="GAX11311.1"/>
    <property type="molecule type" value="Genomic_DNA"/>
</dbReference>
<dbReference type="AlphaFoldDB" id="A0A1Z5JC25"/>
<organism evidence="3 4">
    <name type="scientific">Fistulifera solaris</name>
    <name type="common">Oleaginous diatom</name>
    <dbReference type="NCBI Taxonomy" id="1519565"/>
    <lineage>
        <taxon>Eukaryota</taxon>
        <taxon>Sar</taxon>
        <taxon>Stramenopiles</taxon>
        <taxon>Ochrophyta</taxon>
        <taxon>Bacillariophyta</taxon>
        <taxon>Bacillariophyceae</taxon>
        <taxon>Bacillariophycidae</taxon>
        <taxon>Naviculales</taxon>
        <taxon>Naviculaceae</taxon>
        <taxon>Fistulifera</taxon>
    </lineage>
</organism>
<feature type="transmembrane region" description="Helical" evidence="1">
    <location>
        <begin position="174"/>
        <end position="193"/>
    </location>
</feature>
<proteinExistence type="predicted"/>
<keyword evidence="1" id="KW-0812">Transmembrane</keyword>
<evidence type="ECO:0000313" key="4">
    <source>
        <dbReference type="Proteomes" id="UP000198406"/>
    </source>
</evidence>
<evidence type="ECO:0000256" key="1">
    <source>
        <dbReference type="SAM" id="Phobius"/>
    </source>
</evidence>
<keyword evidence="2" id="KW-0732">Signal</keyword>
<evidence type="ECO:0000256" key="2">
    <source>
        <dbReference type="SAM" id="SignalP"/>
    </source>
</evidence>
<dbReference type="Proteomes" id="UP000198406">
    <property type="component" value="Unassembled WGS sequence"/>
</dbReference>
<name>A0A1Z5JC25_FISSO</name>
<gene>
    <name evidence="3" type="ORF">FisN_15Lh240</name>
</gene>
<feature type="chain" id="PRO_5012645016" evidence="2">
    <location>
        <begin position="21"/>
        <end position="229"/>
    </location>
</feature>
<keyword evidence="1" id="KW-0472">Membrane</keyword>
<evidence type="ECO:0000313" key="3">
    <source>
        <dbReference type="EMBL" id="GAX11311.1"/>
    </source>
</evidence>
<reference evidence="3 4" key="1">
    <citation type="journal article" date="2015" name="Plant Cell">
        <title>Oil accumulation by the oleaginous diatom Fistulifera solaris as revealed by the genome and transcriptome.</title>
        <authorList>
            <person name="Tanaka T."/>
            <person name="Maeda Y."/>
            <person name="Veluchamy A."/>
            <person name="Tanaka M."/>
            <person name="Abida H."/>
            <person name="Marechal E."/>
            <person name="Bowler C."/>
            <person name="Muto M."/>
            <person name="Sunaga Y."/>
            <person name="Tanaka M."/>
            <person name="Yoshino T."/>
            <person name="Taniguchi T."/>
            <person name="Fukuda Y."/>
            <person name="Nemoto M."/>
            <person name="Matsumoto M."/>
            <person name="Wong P.S."/>
            <person name="Aburatani S."/>
            <person name="Fujibuchi W."/>
        </authorList>
    </citation>
    <scope>NUCLEOTIDE SEQUENCE [LARGE SCALE GENOMIC DNA]</scope>
    <source>
        <strain evidence="3 4">JPCC DA0580</strain>
    </source>
</reference>